<feature type="domain" description="MPN" evidence="7">
    <location>
        <begin position="264"/>
        <end position="403"/>
    </location>
</feature>
<organism evidence="8 9">
    <name type="scientific">Myxozyma melibiosi</name>
    <dbReference type="NCBI Taxonomy" id="54550"/>
    <lineage>
        <taxon>Eukaryota</taxon>
        <taxon>Fungi</taxon>
        <taxon>Dikarya</taxon>
        <taxon>Ascomycota</taxon>
        <taxon>Saccharomycotina</taxon>
        <taxon>Lipomycetes</taxon>
        <taxon>Lipomycetales</taxon>
        <taxon>Lipomycetaceae</taxon>
        <taxon>Myxozyma</taxon>
    </lineage>
</organism>
<protein>
    <recommendedName>
        <fullName evidence="4">Nuclear protein localization protein 4</fullName>
    </recommendedName>
</protein>
<keyword evidence="6" id="KW-0653">Protein transport</keyword>
<dbReference type="Proteomes" id="UP001498771">
    <property type="component" value="Unassembled WGS sequence"/>
</dbReference>
<evidence type="ECO:0000256" key="3">
    <source>
        <dbReference type="ARBA" id="ARBA00011025"/>
    </source>
</evidence>
<dbReference type="InterPro" id="IPR016563">
    <property type="entry name" value="Npl4"/>
</dbReference>
<dbReference type="PIRSF" id="PIRSF010052">
    <property type="entry name" value="Polyub_prc_Npl4"/>
    <property type="match status" value="1"/>
</dbReference>
<evidence type="ECO:0000259" key="7">
    <source>
        <dbReference type="PROSITE" id="PS50249"/>
    </source>
</evidence>
<dbReference type="PROSITE" id="PS50249">
    <property type="entry name" value="MPN"/>
    <property type="match status" value="1"/>
</dbReference>
<keyword evidence="6" id="KW-0811">Translocation</keyword>
<dbReference type="InterPro" id="IPR007717">
    <property type="entry name" value="NPL4_C"/>
</dbReference>
<dbReference type="InterPro" id="IPR029071">
    <property type="entry name" value="Ubiquitin-like_domsf"/>
</dbReference>
<dbReference type="InterPro" id="IPR007716">
    <property type="entry name" value="NPL4_Zn-bd_put"/>
</dbReference>
<keyword evidence="5" id="KW-0509">mRNA transport</keyword>
<evidence type="ECO:0000256" key="1">
    <source>
        <dbReference type="ARBA" id="ARBA00004335"/>
    </source>
</evidence>
<dbReference type="CDD" id="cd08061">
    <property type="entry name" value="MPN_NPL4"/>
    <property type="match status" value="1"/>
</dbReference>
<gene>
    <name evidence="8" type="ORF">BZA70DRAFT_278580</name>
</gene>
<comment type="subcellular location">
    <subcellularLocation>
        <location evidence="2">Cytoplasm</location>
        <location evidence="2">Perinuclear region</location>
    </subcellularLocation>
    <subcellularLocation>
        <location evidence="1">Nucleus membrane</location>
        <topology evidence="1">Peripheral membrane protein</topology>
        <orientation evidence="1">Cytoplasmic side</orientation>
    </subcellularLocation>
</comment>
<sequence length="499" mass="54669">MIVRFRSKDGNYRVQAEPSDDFSVLSDRLVSQLPPDSDPNTITVSDQPNSKESAKFLYELFGRTLADLQIKHGDLLFLSYDSAPSAPVAPSSAPSPAVTAVRLNGKPVSEADAHMLPRPSFPNSSSSGTSLWETVVQDPVDDLLDSLDGKISRRRDPKMCKHSEKGMCDYCMPLEPFDPEYLKAQGIKFASFHSHIKKLNSTGSNANANTSAASSFVPPLSEFDFKVKAKCPSGHAPWPAGICSKCQPSAITLQAQQFRLVDHVEFASSTIVNDFIDNWRRSANQAIGYMYGTYESYADTVPLGIKAVVKSIVVPPQVCAIDGVSLQLPWKEEKEVEAAAAAEGLRPVGVIFTDLTDSGKGDGSVVCKRHADSYFLSSLEITFAAELQRRHPNPTRWSETGKYSSKFVTCVISGNAKGEIEISAYQVSHTAEAMVEADIIEPSVSPSLMLVKEPTDNRYVPDVFFRRINEYKVAVQENAKPVFPVEYLLVTLSHGFPTT</sequence>
<reference evidence="8 9" key="1">
    <citation type="submission" date="2024-03" db="EMBL/GenBank/DDBJ databases">
        <title>Genome-scale model development and genomic sequencing of the oleaginous clade Lipomyces.</title>
        <authorList>
            <consortium name="Lawrence Berkeley National Laboratory"/>
            <person name="Czajka J.J."/>
            <person name="Han Y."/>
            <person name="Kim J."/>
            <person name="Mondo S.J."/>
            <person name="Hofstad B.A."/>
            <person name="Robles A."/>
            <person name="Haridas S."/>
            <person name="Riley R."/>
            <person name="LaButti K."/>
            <person name="Pangilinan J."/>
            <person name="Andreopoulos W."/>
            <person name="Lipzen A."/>
            <person name="Yan J."/>
            <person name="Wang M."/>
            <person name="Ng V."/>
            <person name="Grigoriev I.V."/>
            <person name="Spatafora J.W."/>
            <person name="Magnuson J.K."/>
            <person name="Baker S.E."/>
            <person name="Pomraning K.R."/>
        </authorList>
    </citation>
    <scope>NUCLEOTIDE SEQUENCE [LARGE SCALE GENOMIC DNA]</scope>
    <source>
        <strain evidence="8 9">Phaff 52-87</strain>
    </source>
</reference>
<dbReference type="InterPro" id="IPR037518">
    <property type="entry name" value="MPN"/>
</dbReference>
<evidence type="ECO:0000313" key="9">
    <source>
        <dbReference type="Proteomes" id="UP001498771"/>
    </source>
</evidence>
<accession>A0ABR1F722</accession>
<name>A0ABR1F722_9ASCO</name>
<evidence type="ECO:0000256" key="4">
    <source>
        <dbReference type="ARBA" id="ARBA00019709"/>
    </source>
</evidence>
<dbReference type="Gene3D" id="3.40.140.10">
    <property type="entry name" value="Cytidine Deaminase, domain 2"/>
    <property type="match status" value="1"/>
</dbReference>
<comment type="similarity">
    <text evidence="3">Belongs to the NPL4 family.</text>
</comment>
<dbReference type="GeneID" id="90038127"/>
<dbReference type="Gene3D" id="3.10.20.90">
    <property type="entry name" value="Phosphatidylinositol 3-kinase Catalytic Subunit, Chain A, domain 1"/>
    <property type="match status" value="1"/>
</dbReference>
<dbReference type="PANTHER" id="PTHR12710">
    <property type="entry name" value="NUCLEAR PROTEIN LOCALIZATION 4"/>
    <property type="match status" value="1"/>
</dbReference>
<dbReference type="SUPFAM" id="SSF54236">
    <property type="entry name" value="Ubiquitin-like"/>
    <property type="match status" value="1"/>
</dbReference>
<dbReference type="Pfam" id="PF05021">
    <property type="entry name" value="NPL4"/>
    <property type="match status" value="1"/>
</dbReference>
<keyword evidence="9" id="KW-1185">Reference proteome</keyword>
<proteinExistence type="inferred from homology"/>
<evidence type="ECO:0000313" key="8">
    <source>
        <dbReference type="EMBL" id="KAK7205621.1"/>
    </source>
</evidence>
<evidence type="ECO:0000256" key="6">
    <source>
        <dbReference type="ARBA" id="ARBA00023010"/>
    </source>
</evidence>
<dbReference type="EMBL" id="JBBJBU010000005">
    <property type="protein sequence ID" value="KAK7205621.1"/>
    <property type="molecule type" value="Genomic_DNA"/>
</dbReference>
<dbReference type="PANTHER" id="PTHR12710:SF0">
    <property type="entry name" value="NUCLEAR PROTEIN LOCALIZATION PROTEIN 4 HOMOLOG"/>
    <property type="match status" value="1"/>
</dbReference>
<dbReference type="RefSeq" id="XP_064768654.1">
    <property type="nucleotide sequence ID" value="XM_064912615.1"/>
</dbReference>
<evidence type="ECO:0000256" key="5">
    <source>
        <dbReference type="ARBA" id="ARBA00022816"/>
    </source>
</evidence>
<comment type="caution">
    <text evidence="8">The sequence shown here is derived from an EMBL/GenBank/DDBJ whole genome shotgun (WGS) entry which is preliminary data.</text>
</comment>
<keyword evidence="5" id="KW-0813">Transport</keyword>
<evidence type="ECO:0000256" key="2">
    <source>
        <dbReference type="ARBA" id="ARBA00004556"/>
    </source>
</evidence>
<dbReference type="Pfam" id="PF05020">
    <property type="entry name" value="zf-NPL4"/>
    <property type="match status" value="1"/>
</dbReference>